<dbReference type="EMBL" id="KV454477">
    <property type="protein sequence ID" value="ODV62160.1"/>
    <property type="molecule type" value="Genomic_DNA"/>
</dbReference>
<sequence length="546" mass="63204">MFSNFVHTIHDNCKDLEKKKYLFLIEKQAESNESPFIHSSNQFSNYEKHLKEVFKNDKILNTLTKILKTETFSPISPVRSTIKTLEEISKRSSILYIKFHPPLKAIFNGDHRTSQLDITNEEEVSAHISTVLDFIGQDDLKEILKAWIVVIHKKKQSQYPYSGSNLPPWWPPNTKHTEPDHMKREDRIAVVLHLLLMDIRDERLNIKDKKGNPTYSFLGEEYFDFVSKLRRTLYFSRNKVNCPAIMALMDEVFYIAHYVNKYKLIQFYNDGKDFDDFNKFIEVTDLSKVKKSAGGVLKNKREYISKYLHQKYFDKGGYIHWCFFSSYEVRCQSLHQLIENKCKSLNRSENNNIVTLSTLLKSTPKSEQKFSLNSSVFDKSIIYQGCCDSNVFGNDIISKSQTNKQTMGNDIDNITQSTGNRDNEQIHNLNNYMNLNTFYSGAGLLSNSNLGPNLSSDLNLNISLEHSSSEYSENIDVNTSNFLPEDFYQILNNLNENNSSDDIETQSSTDPSYLNDRPETTNIVGSNKKRQNSQDMQNSLKKPRRG</sequence>
<keyword evidence="4" id="KW-1185">Reference proteome</keyword>
<dbReference type="InterPro" id="IPR021264">
    <property type="entry name" value="AFUB_079030/YDR124W-like"/>
</dbReference>
<proteinExistence type="predicted"/>
<dbReference type="GeneID" id="30968511"/>
<dbReference type="Pfam" id="PF11001">
    <property type="entry name" value="AFUB_07903_YDR124W_hel"/>
    <property type="match status" value="1"/>
</dbReference>
<dbReference type="STRING" id="1344418.A0A1D2VKM8"/>
<dbReference type="PANTHER" id="PTHR36102:SF1">
    <property type="entry name" value="YDR124W-LIKE HELICAL BUNDLE DOMAIN-CONTAINING PROTEIN"/>
    <property type="match status" value="1"/>
</dbReference>
<dbReference type="InterPro" id="IPR047092">
    <property type="entry name" value="AFUB_07903/YDR124W-like_hel"/>
</dbReference>
<feature type="domain" description="Subtelomeric hrmA-associated cluster protein AFUB-079030/YDR124W-like helical bundle" evidence="2">
    <location>
        <begin position="118"/>
        <end position="207"/>
    </location>
</feature>
<evidence type="ECO:0000313" key="3">
    <source>
        <dbReference type="EMBL" id="ODV62160.1"/>
    </source>
</evidence>
<organism evidence="3 4">
    <name type="scientific">Ascoidea rubescens DSM 1968</name>
    <dbReference type="NCBI Taxonomy" id="1344418"/>
    <lineage>
        <taxon>Eukaryota</taxon>
        <taxon>Fungi</taxon>
        <taxon>Dikarya</taxon>
        <taxon>Ascomycota</taxon>
        <taxon>Saccharomycotina</taxon>
        <taxon>Saccharomycetes</taxon>
        <taxon>Ascoideaceae</taxon>
        <taxon>Ascoidea</taxon>
    </lineage>
</organism>
<gene>
    <name evidence="3" type="ORF">ASCRUDRAFT_84804</name>
</gene>
<dbReference type="OrthoDB" id="5338458at2759"/>
<reference evidence="4" key="1">
    <citation type="submission" date="2016-05" db="EMBL/GenBank/DDBJ databases">
        <title>Comparative genomics of biotechnologically important yeasts.</title>
        <authorList>
            <consortium name="DOE Joint Genome Institute"/>
            <person name="Riley R."/>
            <person name="Haridas S."/>
            <person name="Wolfe K.H."/>
            <person name="Lopes M.R."/>
            <person name="Hittinger C.T."/>
            <person name="Goker M."/>
            <person name="Salamov A."/>
            <person name="Wisecaver J."/>
            <person name="Long T.M."/>
            <person name="Aerts A.L."/>
            <person name="Barry K."/>
            <person name="Choi C."/>
            <person name="Clum A."/>
            <person name="Coughlan A.Y."/>
            <person name="Deshpande S."/>
            <person name="Douglass A.P."/>
            <person name="Hanson S.J."/>
            <person name="Klenk H.-P."/>
            <person name="Labutti K."/>
            <person name="Lapidus A."/>
            <person name="Lindquist E."/>
            <person name="Lipzen A."/>
            <person name="Meier-Kolthoff J.P."/>
            <person name="Ohm R.A."/>
            <person name="Otillar R.P."/>
            <person name="Pangilinan J."/>
            <person name="Peng Y."/>
            <person name="Rokas A."/>
            <person name="Rosa C.A."/>
            <person name="Scheuner C."/>
            <person name="Sibirny A.A."/>
            <person name="Slot J.C."/>
            <person name="Stielow J.B."/>
            <person name="Sun H."/>
            <person name="Kurtzman C.P."/>
            <person name="Blackwell M."/>
            <person name="Grigoriev I.V."/>
            <person name="Jeffries T.W."/>
        </authorList>
    </citation>
    <scope>NUCLEOTIDE SEQUENCE [LARGE SCALE GENOMIC DNA]</scope>
    <source>
        <strain evidence="4">DSM 1968</strain>
    </source>
</reference>
<dbReference type="RefSeq" id="XP_020048467.1">
    <property type="nucleotide sequence ID" value="XM_020194875.1"/>
</dbReference>
<evidence type="ECO:0000313" key="4">
    <source>
        <dbReference type="Proteomes" id="UP000095038"/>
    </source>
</evidence>
<protein>
    <recommendedName>
        <fullName evidence="2">Subtelomeric hrmA-associated cluster protein AFUB-079030/YDR124W-like helical bundle domain-containing protein</fullName>
    </recommendedName>
</protein>
<dbReference type="PANTHER" id="PTHR36102">
    <property type="entry name" value="CHROMOSOME 10, WHOLE GENOME SHOTGUN SEQUENCE"/>
    <property type="match status" value="1"/>
</dbReference>
<dbReference type="AlphaFoldDB" id="A0A1D2VKM8"/>
<evidence type="ECO:0000259" key="2">
    <source>
        <dbReference type="Pfam" id="PF11001"/>
    </source>
</evidence>
<dbReference type="InParanoid" id="A0A1D2VKM8"/>
<evidence type="ECO:0000256" key="1">
    <source>
        <dbReference type="SAM" id="MobiDB-lite"/>
    </source>
</evidence>
<dbReference type="Proteomes" id="UP000095038">
    <property type="component" value="Unassembled WGS sequence"/>
</dbReference>
<accession>A0A1D2VKM8</accession>
<name>A0A1D2VKM8_9ASCO</name>
<feature type="region of interest" description="Disordered" evidence="1">
    <location>
        <begin position="498"/>
        <end position="546"/>
    </location>
</feature>